<dbReference type="AlphaFoldDB" id="A0A3B1E7T9"/>
<comment type="subcellular location">
    <subcellularLocation>
        <location evidence="8">Cytoplasm</location>
    </subcellularLocation>
</comment>
<evidence type="ECO:0000256" key="3">
    <source>
        <dbReference type="ARBA" id="ARBA00022723"/>
    </source>
</evidence>
<evidence type="ECO:0000256" key="4">
    <source>
        <dbReference type="ARBA" id="ARBA00022832"/>
    </source>
</evidence>
<evidence type="ECO:0000313" key="11">
    <source>
        <dbReference type="Proteomes" id="UP000271849"/>
    </source>
</evidence>
<feature type="binding site" evidence="8">
    <location>
        <position position="9"/>
    </location>
    <ligand>
        <name>Mg(2+)</name>
        <dbReference type="ChEBI" id="CHEBI:18420"/>
    </ligand>
</feature>
<dbReference type="GO" id="GO:0006633">
    <property type="term" value="P:fatty acid biosynthetic process"/>
    <property type="evidence" value="ECO:0007669"/>
    <property type="project" value="UniProtKB-UniRule"/>
</dbReference>
<dbReference type="SUPFAM" id="SSF56214">
    <property type="entry name" value="4'-phosphopantetheinyl transferase"/>
    <property type="match status" value="1"/>
</dbReference>
<dbReference type="Gene3D" id="3.90.470.20">
    <property type="entry name" value="4'-phosphopantetheinyl transferase domain"/>
    <property type="match status" value="1"/>
</dbReference>
<dbReference type="EC" id="2.7.8.7" evidence="8"/>
<evidence type="ECO:0000256" key="1">
    <source>
        <dbReference type="ARBA" id="ARBA00022516"/>
    </source>
</evidence>
<keyword evidence="8" id="KW-0963">Cytoplasm</keyword>
<keyword evidence="5 8" id="KW-0460">Magnesium</keyword>
<comment type="similarity">
    <text evidence="8">Belongs to the P-Pant transferase superfamily. AcpS family.</text>
</comment>
<keyword evidence="4 8" id="KW-0276">Fatty acid metabolism</keyword>
<feature type="binding site" evidence="8">
    <location>
        <position position="58"/>
    </location>
    <ligand>
        <name>Mg(2+)</name>
        <dbReference type="ChEBI" id="CHEBI:18420"/>
    </ligand>
</feature>
<evidence type="ECO:0000256" key="2">
    <source>
        <dbReference type="ARBA" id="ARBA00022679"/>
    </source>
</evidence>
<reference evidence="11" key="1">
    <citation type="submission" date="2018-09" db="EMBL/GenBank/DDBJ databases">
        <authorList>
            <person name="Manzano-Marin A."/>
            <person name="Manzano-Marin A."/>
        </authorList>
    </citation>
    <scope>NUCLEOTIDE SEQUENCE [LARGE SCALE GENOMIC DNA]</scope>
    <source>
        <strain evidence="11">BuCistrobi</strain>
    </source>
</reference>
<dbReference type="NCBIfam" id="TIGR00516">
    <property type="entry name" value="acpS"/>
    <property type="match status" value="1"/>
</dbReference>
<dbReference type="GO" id="GO:0005737">
    <property type="term" value="C:cytoplasm"/>
    <property type="evidence" value="ECO:0007669"/>
    <property type="project" value="UniProtKB-SubCell"/>
</dbReference>
<dbReference type="GO" id="GO:0000287">
    <property type="term" value="F:magnesium ion binding"/>
    <property type="evidence" value="ECO:0007669"/>
    <property type="project" value="UniProtKB-UniRule"/>
</dbReference>
<evidence type="ECO:0000256" key="5">
    <source>
        <dbReference type="ARBA" id="ARBA00022842"/>
    </source>
</evidence>
<dbReference type="InterPro" id="IPR002582">
    <property type="entry name" value="ACPS"/>
</dbReference>
<dbReference type="NCBIfam" id="TIGR00556">
    <property type="entry name" value="pantethn_trn"/>
    <property type="match status" value="1"/>
</dbReference>
<keyword evidence="2 8" id="KW-0808">Transferase</keyword>
<keyword evidence="1 8" id="KW-0444">Lipid biosynthesis</keyword>
<evidence type="ECO:0000256" key="7">
    <source>
        <dbReference type="ARBA" id="ARBA00023160"/>
    </source>
</evidence>
<dbReference type="InterPro" id="IPR008278">
    <property type="entry name" value="4-PPantetheinyl_Trfase_dom"/>
</dbReference>
<evidence type="ECO:0000313" key="10">
    <source>
        <dbReference type="EMBL" id="VAX76487.1"/>
    </source>
</evidence>
<accession>A0A3B1E7T9</accession>
<comment type="catalytic activity">
    <reaction evidence="8">
        <text>apo-[ACP] + CoA = holo-[ACP] + adenosine 3',5'-bisphosphate + H(+)</text>
        <dbReference type="Rhea" id="RHEA:12068"/>
        <dbReference type="Rhea" id="RHEA-COMP:9685"/>
        <dbReference type="Rhea" id="RHEA-COMP:9690"/>
        <dbReference type="ChEBI" id="CHEBI:15378"/>
        <dbReference type="ChEBI" id="CHEBI:29999"/>
        <dbReference type="ChEBI" id="CHEBI:57287"/>
        <dbReference type="ChEBI" id="CHEBI:58343"/>
        <dbReference type="ChEBI" id="CHEBI:64479"/>
        <dbReference type="EC" id="2.7.8.7"/>
    </reaction>
</comment>
<sequence length="126" mass="14612">MSIIGIGIDIVNSHRFKKLILNYGFKIPKRILSIKELYEYKKISKKYIFLAKRFTAKEAAAKAMGVSIYQNMFLKNCEVIHNLKGKPSLKMFGPVYEKLNKLKIKKIFLSISDTEKYTQSIVVMEN</sequence>
<feature type="domain" description="4'-phosphopantetheinyl transferase" evidence="9">
    <location>
        <begin position="5"/>
        <end position="97"/>
    </location>
</feature>
<name>A0A3B1E7T9_9GAMM</name>
<evidence type="ECO:0000256" key="6">
    <source>
        <dbReference type="ARBA" id="ARBA00023098"/>
    </source>
</evidence>
<dbReference type="STRING" id="1921549.GCA_900128825_00168"/>
<keyword evidence="6 8" id="KW-0443">Lipid metabolism</keyword>
<dbReference type="OrthoDB" id="517356at2"/>
<dbReference type="Pfam" id="PF01648">
    <property type="entry name" value="ACPS"/>
    <property type="match status" value="1"/>
</dbReference>
<dbReference type="InterPro" id="IPR004568">
    <property type="entry name" value="Ppantetheine-prot_Trfase_dom"/>
</dbReference>
<dbReference type="HAMAP" id="MF_00101">
    <property type="entry name" value="AcpS"/>
    <property type="match status" value="1"/>
</dbReference>
<evidence type="ECO:0000256" key="8">
    <source>
        <dbReference type="HAMAP-Rule" id="MF_00101"/>
    </source>
</evidence>
<evidence type="ECO:0000259" key="9">
    <source>
        <dbReference type="Pfam" id="PF01648"/>
    </source>
</evidence>
<dbReference type="RefSeq" id="WP_158349050.1">
    <property type="nucleotide sequence ID" value="NZ_LR025085.1"/>
</dbReference>
<comment type="cofactor">
    <cofactor evidence="8">
        <name>Mg(2+)</name>
        <dbReference type="ChEBI" id="CHEBI:18420"/>
    </cofactor>
</comment>
<comment type="function">
    <text evidence="8">Transfers the 4'-phosphopantetheine moiety from coenzyme A to a Ser of acyl-carrier-protein.</text>
</comment>
<dbReference type="EMBL" id="LR025085">
    <property type="protein sequence ID" value="VAX76487.1"/>
    <property type="molecule type" value="Genomic_DNA"/>
</dbReference>
<dbReference type="GO" id="GO:0008897">
    <property type="term" value="F:holo-[acyl-carrier-protein] synthase activity"/>
    <property type="evidence" value="ECO:0007669"/>
    <property type="project" value="UniProtKB-UniRule"/>
</dbReference>
<proteinExistence type="inferred from homology"/>
<protein>
    <recommendedName>
        <fullName evidence="8">Holo-[acyl-carrier-protein] synthase</fullName>
        <shortName evidence="8">Holo-ACP synthase</shortName>
        <ecNumber evidence="8">2.7.8.7</ecNumber>
    </recommendedName>
    <alternativeName>
        <fullName evidence="8">4'-phosphopantetheinyl transferase AcpS</fullName>
    </alternativeName>
</protein>
<keyword evidence="3 8" id="KW-0479">Metal-binding</keyword>
<organism evidence="10 11">
    <name type="scientific">Buchnera aphidicola</name>
    <name type="common">Cinara strobi</name>
    <dbReference type="NCBI Taxonomy" id="1921549"/>
    <lineage>
        <taxon>Bacteria</taxon>
        <taxon>Pseudomonadati</taxon>
        <taxon>Pseudomonadota</taxon>
        <taxon>Gammaproteobacteria</taxon>
        <taxon>Enterobacterales</taxon>
        <taxon>Erwiniaceae</taxon>
        <taxon>Buchnera</taxon>
    </lineage>
</organism>
<dbReference type="InterPro" id="IPR037143">
    <property type="entry name" value="4-PPantetheinyl_Trfase_dom_sf"/>
</dbReference>
<dbReference type="Proteomes" id="UP000271849">
    <property type="component" value="Chromosome"/>
</dbReference>
<gene>
    <name evidence="8 10" type="primary">acpS</name>
    <name evidence="10" type="ORF">BUCINSTRO3249_0169</name>
</gene>
<keyword evidence="7 8" id="KW-0275">Fatty acid biosynthesis</keyword>